<evidence type="ECO:0000313" key="1">
    <source>
        <dbReference type="EMBL" id="JAH72066.1"/>
    </source>
</evidence>
<accession>A0A0E9V251</accession>
<dbReference type="AlphaFoldDB" id="A0A0E9V251"/>
<sequence>MYYNFLTYKCTSLSYSILSAFHYVTFSFNKNSPYLQSS</sequence>
<organism evidence="1">
    <name type="scientific">Anguilla anguilla</name>
    <name type="common">European freshwater eel</name>
    <name type="synonym">Muraena anguilla</name>
    <dbReference type="NCBI Taxonomy" id="7936"/>
    <lineage>
        <taxon>Eukaryota</taxon>
        <taxon>Metazoa</taxon>
        <taxon>Chordata</taxon>
        <taxon>Craniata</taxon>
        <taxon>Vertebrata</taxon>
        <taxon>Euteleostomi</taxon>
        <taxon>Actinopterygii</taxon>
        <taxon>Neopterygii</taxon>
        <taxon>Teleostei</taxon>
        <taxon>Anguilliformes</taxon>
        <taxon>Anguillidae</taxon>
        <taxon>Anguilla</taxon>
    </lineage>
</organism>
<dbReference type="EMBL" id="GBXM01036511">
    <property type="protein sequence ID" value="JAH72066.1"/>
    <property type="molecule type" value="Transcribed_RNA"/>
</dbReference>
<protein>
    <submittedName>
        <fullName evidence="1">Uncharacterized protein</fullName>
    </submittedName>
</protein>
<name>A0A0E9V251_ANGAN</name>
<reference evidence="1" key="2">
    <citation type="journal article" date="2015" name="Fish Shellfish Immunol.">
        <title>Early steps in the European eel (Anguilla anguilla)-Vibrio vulnificus interaction in the gills: Role of the RtxA13 toxin.</title>
        <authorList>
            <person name="Callol A."/>
            <person name="Pajuelo D."/>
            <person name="Ebbesson L."/>
            <person name="Teles M."/>
            <person name="MacKenzie S."/>
            <person name="Amaro C."/>
        </authorList>
    </citation>
    <scope>NUCLEOTIDE SEQUENCE</scope>
</reference>
<reference evidence="1" key="1">
    <citation type="submission" date="2014-11" db="EMBL/GenBank/DDBJ databases">
        <authorList>
            <person name="Amaro Gonzalez C."/>
        </authorList>
    </citation>
    <scope>NUCLEOTIDE SEQUENCE</scope>
</reference>
<proteinExistence type="predicted"/>